<name>A0A1D6PR91_MAIZE</name>
<protein>
    <submittedName>
        <fullName evidence="1">Uncharacterized protein</fullName>
    </submittedName>
</protein>
<proteinExistence type="predicted"/>
<dbReference type="InParanoid" id="A0A1D6PR91"/>
<evidence type="ECO:0000313" key="1">
    <source>
        <dbReference type="EMBL" id="AQK49235.1"/>
    </source>
</evidence>
<dbReference type="AlphaFoldDB" id="A0A1D6PR91"/>
<dbReference type="EMBL" id="CM000780">
    <property type="protein sequence ID" value="AQK49235.1"/>
    <property type="molecule type" value="Genomic_DNA"/>
</dbReference>
<gene>
    <name evidence="1" type="ORF">ZEAMMB73_Zm00001d048956</name>
</gene>
<reference evidence="1" key="1">
    <citation type="submission" date="2015-12" db="EMBL/GenBank/DDBJ databases">
        <title>Update maize B73 reference genome by single molecule sequencing technologies.</title>
        <authorList>
            <consortium name="Maize Genome Sequencing Project"/>
            <person name="Ware D."/>
        </authorList>
    </citation>
    <scope>NUCLEOTIDE SEQUENCE</scope>
    <source>
        <tissue evidence="1">Seedling</tissue>
    </source>
</reference>
<organism evidence="1">
    <name type="scientific">Zea mays</name>
    <name type="common">Maize</name>
    <dbReference type="NCBI Taxonomy" id="4577"/>
    <lineage>
        <taxon>Eukaryota</taxon>
        <taxon>Viridiplantae</taxon>
        <taxon>Streptophyta</taxon>
        <taxon>Embryophyta</taxon>
        <taxon>Tracheophyta</taxon>
        <taxon>Spermatophyta</taxon>
        <taxon>Magnoliopsida</taxon>
        <taxon>Liliopsida</taxon>
        <taxon>Poales</taxon>
        <taxon>Poaceae</taxon>
        <taxon>PACMAD clade</taxon>
        <taxon>Panicoideae</taxon>
        <taxon>Andropogonodae</taxon>
        <taxon>Andropogoneae</taxon>
        <taxon>Tripsacinae</taxon>
        <taxon>Zea</taxon>
    </lineage>
</organism>
<sequence length="203" mass="23140">MRRRRWRRRVVMVTRAGRPRVTRNGSRTRVGRRRIVTRAGRPRVTESGSLTRVGRRRMRRVRGVERVIIVLNLILRGNEWHTKLLLVPLIKVYGEGRGWRWRGPRRERMTSLGYITTKILMQPVGPATAHRLLDRPGAANGEDAKKALGQTNEKSPASALTLARTTSSPAAVHRTRGSGGARGGWVMRRLRRWLIRGGRASRP</sequence>
<accession>A0A1D6PR91</accession>